<dbReference type="Pfam" id="PF03995">
    <property type="entry name" value="Inhibitor_I36"/>
    <property type="match status" value="1"/>
</dbReference>
<dbReference type="EMBL" id="BAAATJ010000004">
    <property type="protein sequence ID" value="GAA2390056.1"/>
    <property type="molecule type" value="Genomic_DNA"/>
</dbReference>
<proteinExistence type="predicted"/>
<reference evidence="2 3" key="1">
    <citation type="journal article" date="2019" name="Int. J. Syst. Evol. Microbiol.">
        <title>The Global Catalogue of Microorganisms (GCM) 10K type strain sequencing project: providing services to taxonomists for standard genome sequencing and annotation.</title>
        <authorList>
            <consortium name="The Broad Institute Genomics Platform"/>
            <consortium name="The Broad Institute Genome Sequencing Center for Infectious Disease"/>
            <person name="Wu L."/>
            <person name="Ma J."/>
        </authorList>
    </citation>
    <scope>NUCLEOTIDE SEQUENCE [LARGE SCALE GENOMIC DNA]</scope>
    <source>
        <strain evidence="2 3">JCM 6921</strain>
    </source>
</reference>
<evidence type="ECO:0008006" key="4">
    <source>
        <dbReference type="Google" id="ProtNLM"/>
    </source>
</evidence>
<dbReference type="Proteomes" id="UP001500058">
    <property type="component" value="Unassembled WGS sequence"/>
</dbReference>
<dbReference type="Gene3D" id="2.60.20.10">
    <property type="entry name" value="Crystallins"/>
    <property type="match status" value="1"/>
</dbReference>
<comment type="caution">
    <text evidence="2">The sequence shown here is derived from an EMBL/GenBank/DDBJ whole genome shotgun (WGS) entry which is preliminary data.</text>
</comment>
<keyword evidence="1" id="KW-0732">Signal</keyword>
<keyword evidence="3" id="KW-1185">Reference proteome</keyword>
<gene>
    <name evidence="2" type="ORF">GCM10010420_12180</name>
</gene>
<dbReference type="SUPFAM" id="SSF49695">
    <property type="entry name" value="gamma-Crystallin-like"/>
    <property type="match status" value="1"/>
</dbReference>
<organism evidence="2 3">
    <name type="scientific">Streptomyces glaucosporus</name>
    <dbReference type="NCBI Taxonomy" id="284044"/>
    <lineage>
        <taxon>Bacteria</taxon>
        <taxon>Bacillati</taxon>
        <taxon>Actinomycetota</taxon>
        <taxon>Actinomycetes</taxon>
        <taxon>Kitasatosporales</taxon>
        <taxon>Streptomycetaceae</taxon>
        <taxon>Streptomyces</taxon>
    </lineage>
</organism>
<evidence type="ECO:0000256" key="1">
    <source>
        <dbReference type="SAM" id="SignalP"/>
    </source>
</evidence>
<evidence type="ECO:0000313" key="2">
    <source>
        <dbReference type="EMBL" id="GAA2390056.1"/>
    </source>
</evidence>
<sequence length="122" mass="13294">MRRILFTSAALAATVVIAHPSYAQPLALSSPGSSNGVAAVGKFHAYDGKSWSGRDRWFEGNAGQCKYVGDNWNDEIESARTESGTRVELWDNYNCTGGAIVIDRTGYSKIGNWVSAFRVTRT</sequence>
<feature type="chain" id="PRO_5047357550" description="Peptidase inhibitor family I36" evidence="1">
    <location>
        <begin position="24"/>
        <end position="122"/>
    </location>
</feature>
<name>A0ABN3HY68_9ACTN</name>
<dbReference type="InterPro" id="IPR011024">
    <property type="entry name" value="G_crystallin-like"/>
</dbReference>
<evidence type="ECO:0000313" key="3">
    <source>
        <dbReference type="Proteomes" id="UP001500058"/>
    </source>
</evidence>
<protein>
    <recommendedName>
        <fullName evidence="4">Peptidase inhibitor family I36</fullName>
    </recommendedName>
</protein>
<accession>A0ABN3HY68</accession>
<feature type="signal peptide" evidence="1">
    <location>
        <begin position="1"/>
        <end position="23"/>
    </location>
</feature>